<evidence type="ECO:0000313" key="2">
    <source>
        <dbReference type="WBParaSite" id="PS1159_v2.g1256.t1"/>
    </source>
</evidence>
<accession>A0AC35F0J0</accession>
<dbReference type="Proteomes" id="UP000887580">
    <property type="component" value="Unplaced"/>
</dbReference>
<proteinExistence type="predicted"/>
<evidence type="ECO:0000313" key="1">
    <source>
        <dbReference type="Proteomes" id="UP000887580"/>
    </source>
</evidence>
<sequence>MTSEIPQSAMMSTQMPHPGMMPPNSYMGYQNMATSNGIMCNFSMDDQNMRNSGSPMMMQQQQQQQAQNSPIINGPGPSNFMQGPGGHPSQFPSSMPSFHSQNPSLYSSNGQLQQQQFQNHGMPPQQYFSNQQQQQIPTTASPSRLNTPNYPPSNASNANNNNNTPTYPNLNGTPTYPNQPNMQQPNNPSTFTNNGSQIQNFPPQMTSDFMQNQDERNSSTNPEQMPQQNYQNGEENGYNNFGNMNGFPGPTGPMPPPPFQRQMSTTSAAPSNMMAAPPLNKTNSNKTMLFNSEMLMDMINSGNLQTAENWHANNSPQSTTGSTKSQRKRKMESSSPIYPNNIQADFNVQMSDFNAPLSNNSLPDINNGLPMLNNGMPPDNYGPKREKKDDDGPLQCIERMTQQTLERSPKLNNRVDTGRRQEDKQKKMAKLELIANDLNLTPGDFSQPLVRPMGMPQGPHPSMMMQMSGQMRQPFQPGFDPHNMQGGSRPPMMLPPGHPMSMHPGMLPPNFPQNGMMPQYAGMASPKFPMMSQQPPMMSPQQGNMPYPMPPMDSRGIRQPQQMNEFIWRQQQQHQHFMQMQQQQQNQNGQMPL</sequence>
<dbReference type="WBParaSite" id="PS1159_v2.g1256.t1">
    <property type="protein sequence ID" value="PS1159_v2.g1256.t1"/>
    <property type="gene ID" value="PS1159_v2.g1256"/>
</dbReference>
<reference evidence="2" key="1">
    <citation type="submission" date="2022-11" db="UniProtKB">
        <authorList>
            <consortium name="WormBaseParasite"/>
        </authorList>
    </citation>
    <scope>IDENTIFICATION</scope>
</reference>
<organism evidence="1 2">
    <name type="scientific">Panagrolaimus sp. PS1159</name>
    <dbReference type="NCBI Taxonomy" id="55785"/>
    <lineage>
        <taxon>Eukaryota</taxon>
        <taxon>Metazoa</taxon>
        <taxon>Ecdysozoa</taxon>
        <taxon>Nematoda</taxon>
        <taxon>Chromadorea</taxon>
        <taxon>Rhabditida</taxon>
        <taxon>Tylenchina</taxon>
        <taxon>Panagrolaimomorpha</taxon>
        <taxon>Panagrolaimoidea</taxon>
        <taxon>Panagrolaimidae</taxon>
        <taxon>Panagrolaimus</taxon>
    </lineage>
</organism>
<name>A0AC35F0J0_9BILA</name>
<protein>
    <submittedName>
        <fullName evidence="2">BCL9</fullName>
    </submittedName>
</protein>